<protein>
    <submittedName>
        <fullName evidence="2">Uncharacterized protein</fullName>
    </submittedName>
</protein>
<evidence type="ECO:0000256" key="1">
    <source>
        <dbReference type="SAM" id="MobiDB-lite"/>
    </source>
</evidence>
<keyword evidence="3" id="KW-1185">Reference proteome</keyword>
<dbReference type="RefSeq" id="WP_052898349.1">
    <property type="nucleotide sequence ID" value="NZ_JRXE01000006.1"/>
</dbReference>
<feature type="non-terminal residue" evidence="2">
    <location>
        <position position="146"/>
    </location>
</feature>
<dbReference type="PATRIC" id="fig|1560201.3.peg.1264"/>
<feature type="region of interest" description="Disordered" evidence="1">
    <location>
        <begin position="35"/>
        <end position="146"/>
    </location>
</feature>
<proteinExistence type="predicted"/>
<organism evidence="2 3">
    <name type="scientific">Winslowiella iniecta</name>
    <dbReference type="NCBI Taxonomy" id="1560201"/>
    <lineage>
        <taxon>Bacteria</taxon>
        <taxon>Pseudomonadati</taxon>
        <taxon>Pseudomonadota</taxon>
        <taxon>Gammaproteobacteria</taxon>
        <taxon>Enterobacterales</taxon>
        <taxon>Erwiniaceae</taxon>
        <taxon>Winslowiella</taxon>
    </lineage>
</organism>
<dbReference type="AlphaFoldDB" id="A0A0L7T7N8"/>
<comment type="caution">
    <text evidence="2">The sequence shown here is derived from an EMBL/GenBank/DDBJ whole genome shotgun (WGS) entry which is preliminary data.</text>
</comment>
<accession>A0A0L7T7N8</accession>
<dbReference type="Proteomes" id="UP000037088">
    <property type="component" value="Unassembled WGS sequence"/>
</dbReference>
<feature type="compositionally biased region" description="Polar residues" evidence="1">
    <location>
        <begin position="49"/>
        <end position="64"/>
    </location>
</feature>
<evidence type="ECO:0000313" key="3">
    <source>
        <dbReference type="Proteomes" id="UP000037088"/>
    </source>
</evidence>
<dbReference type="EMBL" id="JRXE01000006">
    <property type="protein sequence ID" value="KOC91375.1"/>
    <property type="molecule type" value="Genomic_DNA"/>
</dbReference>
<feature type="compositionally biased region" description="Polar residues" evidence="1">
    <location>
        <begin position="87"/>
        <end position="111"/>
    </location>
</feature>
<name>A0A0L7T7N8_9GAMM</name>
<reference evidence="2 3" key="1">
    <citation type="journal article" date="2015" name="Int. J. Syst. Evol. Microbiol.">
        <title>Erwinia iniecta sp. nov., isolated from Russian wheat aphids (Diuraphis noxia).</title>
        <authorList>
            <person name="Campillo T."/>
            <person name="Luna E."/>
            <person name="Portier P."/>
            <person name="Fischer-Le Saux M."/>
            <person name="Lapitan N."/>
            <person name="Tisserat N.A."/>
            <person name="Leach J.E."/>
        </authorList>
    </citation>
    <scope>NUCLEOTIDE SEQUENCE [LARGE SCALE GENOMIC DNA]</scope>
    <source>
        <strain evidence="2 3">B120</strain>
    </source>
</reference>
<sequence length="146" mass="15251">MAFHIPLALTGRIARSAQPLNSAGNNTIPLRQMSARSRQNAGGSLHQEGLSSQPAPPLRQQSVAPRQGGKSGPGGTLARLRERLQKGSASASKDNASLPTRTDEMVNSGQFTRAAARDKTQAEMTRPASSSAPPIPPRAAGHTLTP</sequence>
<gene>
    <name evidence="2" type="ORF">NG42_05920</name>
</gene>
<evidence type="ECO:0000313" key="2">
    <source>
        <dbReference type="EMBL" id="KOC91375.1"/>
    </source>
</evidence>